<keyword evidence="1" id="KW-0238">DNA-binding</keyword>
<protein>
    <recommendedName>
        <fullName evidence="2">HTH CENPB-type domain-containing protein</fullName>
    </recommendedName>
</protein>
<sequence>MGRYASFTAAFKLKALDYALEHGNHAAGRHFGIDEIRIRYWKKQRDMLMTTNSMRWAFRGPKSGKFPDIEKAVLEYVKDMRKDGYAVSLDMIRAQTCSFLEAWNSHKGQPRQFRLDDKLLGAEWTVAGISNALNGMEDDPLWDNENTAGFDS</sequence>
<accession>A0A9J6ENG4</accession>
<reference evidence="3" key="2">
    <citation type="submission" date="2021-09" db="EMBL/GenBank/DDBJ databases">
        <authorList>
            <person name="Jia N."/>
            <person name="Wang J."/>
            <person name="Shi W."/>
            <person name="Du L."/>
            <person name="Sun Y."/>
            <person name="Zhan W."/>
            <person name="Jiang J."/>
            <person name="Wang Q."/>
            <person name="Zhang B."/>
            <person name="Ji P."/>
            <person name="Sakyi L.B."/>
            <person name="Cui X."/>
            <person name="Yuan T."/>
            <person name="Jiang B."/>
            <person name="Yang W."/>
            <person name="Lam T.T.-Y."/>
            <person name="Chang Q."/>
            <person name="Ding S."/>
            <person name="Wang X."/>
            <person name="Zhu J."/>
            <person name="Ruan X."/>
            <person name="Zhao L."/>
            <person name="Wei J."/>
            <person name="Que T."/>
            <person name="Du C."/>
            <person name="Cheng J."/>
            <person name="Dai P."/>
            <person name="Han X."/>
            <person name="Huang E."/>
            <person name="Gao Y."/>
            <person name="Liu J."/>
            <person name="Shao H."/>
            <person name="Ye R."/>
            <person name="Li L."/>
            <person name="Wei W."/>
            <person name="Wang X."/>
            <person name="Wang C."/>
            <person name="Huo Q."/>
            <person name="Li W."/>
            <person name="Guo W."/>
            <person name="Chen H."/>
            <person name="Chen S."/>
            <person name="Zhou L."/>
            <person name="Zhou L."/>
            <person name="Ni X."/>
            <person name="Tian J."/>
            <person name="Zhou Y."/>
            <person name="Sheng Y."/>
            <person name="Liu T."/>
            <person name="Pan Y."/>
            <person name="Xia L."/>
            <person name="Li J."/>
            <person name="Zhao F."/>
            <person name="Cao W."/>
        </authorList>
    </citation>
    <scope>NUCLEOTIDE SEQUENCE</scope>
    <source>
        <strain evidence="3">Rmic-2018</strain>
        <tissue evidence="3">Larvae</tissue>
    </source>
</reference>
<name>A0A9J6ENG4_RHIMP</name>
<keyword evidence="4" id="KW-1185">Reference proteome</keyword>
<organism evidence="3 4">
    <name type="scientific">Rhipicephalus microplus</name>
    <name type="common">Cattle tick</name>
    <name type="synonym">Boophilus microplus</name>
    <dbReference type="NCBI Taxonomy" id="6941"/>
    <lineage>
        <taxon>Eukaryota</taxon>
        <taxon>Metazoa</taxon>
        <taxon>Ecdysozoa</taxon>
        <taxon>Arthropoda</taxon>
        <taxon>Chelicerata</taxon>
        <taxon>Arachnida</taxon>
        <taxon>Acari</taxon>
        <taxon>Parasitiformes</taxon>
        <taxon>Ixodida</taxon>
        <taxon>Ixodoidea</taxon>
        <taxon>Ixodidae</taxon>
        <taxon>Rhipicephalinae</taxon>
        <taxon>Rhipicephalus</taxon>
        <taxon>Boophilus</taxon>
    </lineage>
</organism>
<evidence type="ECO:0000259" key="2">
    <source>
        <dbReference type="Pfam" id="PF03221"/>
    </source>
</evidence>
<proteinExistence type="predicted"/>
<comment type="caution">
    <text evidence="3">The sequence shown here is derived from an EMBL/GenBank/DDBJ whole genome shotgun (WGS) entry which is preliminary data.</text>
</comment>
<dbReference type="Proteomes" id="UP000821866">
    <property type="component" value="Chromosome 11"/>
</dbReference>
<dbReference type="InterPro" id="IPR006600">
    <property type="entry name" value="HTH_CenpB_DNA-bd_dom"/>
</dbReference>
<evidence type="ECO:0000313" key="4">
    <source>
        <dbReference type="Proteomes" id="UP000821866"/>
    </source>
</evidence>
<dbReference type="AlphaFoldDB" id="A0A9J6ENG4"/>
<feature type="domain" description="HTH CENPB-type" evidence="2">
    <location>
        <begin position="66"/>
        <end position="105"/>
    </location>
</feature>
<gene>
    <name evidence="3" type="ORF">HPB51_013479</name>
</gene>
<dbReference type="GO" id="GO:0003677">
    <property type="term" value="F:DNA binding"/>
    <property type="evidence" value="ECO:0007669"/>
    <property type="project" value="UniProtKB-KW"/>
</dbReference>
<dbReference type="Pfam" id="PF03221">
    <property type="entry name" value="HTH_Tnp_Tc5"/>
    <property type="match status" value="1"/>
</dbReference>
<evidence type="ECO:0000256" key="1">
    <source>
        <dbReference type="ARBA" id="ARBA00023125"/>
    </source>
</evidence>
<reference evidence="3" key="1">
    <citation type="journal article" date="2020" name="Cell">
        <title>Large-Scale Comparative Analyses of Tick Genomes Elucidate Their Genetic Diversity and Vector Capacities.</title>
        <authorList>
            <consortium name="Tick Genome and Microbiome Consortium (TIGMIC)"/>
            <person name="Jia N."/>
            <person name="Wang J."/>
            <person name="Shi W."/>
            <person name="Du L."/>
            <person name="Sun Y."/>
            <person name="Zhan W."/>
            <person name="Jiang J.F."/>
            <person name="Wang Q."/>
            <person name="Zhang B."/>
            <person name="Ji P."/>
            <person name="Bell-Sakyi L."/>
            <person name="Cui X.M."/>
            <person name="Yuan T.T."/>
            <person name="Jiang B.G."/>
            <person name="Yang W.F."/>
            <person name="Lam T.T."/>
            <person name="Chang Q.C."/>
            <person name="Ding S.J."/>
            <person name="Wang X.J."/>
            <person name="Zhu J.G."/>
            <person name="Ruan X.D."/>
            <person name="Zhao L."/>
            <person name="Wei J.T."/>
            <person name="Ye R.Z."/>
            <person name="Que T.C."/>
            <person name="Du C.H."/>
            <person name="Zhou Y.H."/>
            <person name="Cheng J.X."/>
            <person name="Dai P.F."/>
            <person name="Guo W.B."/>
            <person name="Han X.H."/>
            <person name="Huang E.J."/>
            <person name="Li L.F."/>
            <person name="Wei W."/>
            <person name="Gao Y.C."/>
            <person name="Liu J.Z."/>
            <person name="Shao H.Z."/>
            <person name="Wang X."/>
            <person name="Wang C.C."/>
            <person name="Yang T.C."/>
            <person name="Huo Q.B."/>
            <person name="Li W."/>
            <person name="Chen H.Y."/>
            <person name="Chen S.E."/>
            <person name="Zhou L.G."/>
            <person name="Ni X.B."/>
            <person name="Tian J.H."/>
            <person name="Sheng Y."/>
            <person name="Liu T."/>
            <person name="Pan Y.S."/>
            <person name="Xia L.Y."/>
            <person name="Li J."/>
            <person name="Zhao F."/>
            <person name="Cao W.C."/>
        </authorList>
    </citation>
    <scope>NUCLEOTIDE SEQUENCE</scope>
    <source>
        <strain evidence="3">Rmic-2018</strain>
    </source>
</reference>
<dbReference type="EMBL" id="JABSTU010000003">
    <property type="protein sequence ID" value="KAH8035938.1"/>
    <property type="molecule type" value="Genomic_DNA"/>
</dbReference>
<evidence type="ECO:0000313" key="3">
    <source>
        <dbReference type="EMBL" id="KAH8035938.1"/>
    </source>
</evidence>